<keyword evidence="1" id="KW-0812">Transmembrane</keyword>
<sequence length="189" mass="19939">MPRFRRTVILAVLALIVGGLAALAVADPFHLRHARWFTAGLVLLALLLLTSAFAVAVRRGLARVLVLAVGAIAVLGWATVVWTASQVAGIDQTVSEVADGGRRLVVVEGAPYAIDPIYAVVIRAGSGPFEQESIVYQGVEEAPAPADVRFVDSDTVEVRTAGGCMYRSEVEGVTLAVDPVHRPLRADGC</sequence>
<dbReference type="Proteomes" id="UP001296706">
    <property type="component" value="Unassembled WGS sequence"/>
</dbReference>
<keyword evidence="1" id="KW-0472">Membrane</keyword>
<dbReference type="EMBL" id="JAAXKY010000127">
    <property type="protein sequence ID" value="NMH81044.1"/>
    <property type="molecule type" value="Genomic_DNA"/>
</dbReference>
<name>A0ABX1RN33_9PSEU</name>
<evidence type="ECO:0000256" key="1">
    <source>
        <dbReference type="SAM" id="Phobius"/>
    </source>
</evidence>
<proteinExistence type="predicted"/>
<feature type="transmembrane region" description="Helical" evidence="1">
    <location>
        <begin position="64"/>
        <end position="84"/>
    </location>
</feature>
<dbReference type="RefSeq" id="WP_169399088.1">
    <property type="nucleotide sequence ID" value="NZ_BAAAJH010000018.1"/>
</dbReference>
<keyword evidence="3" id="KW-1185">Reference proteome</keyword>
<organism evidence="2 3">
    <name type="scientific">Pseudonocardia xinjiangensis</name>
    <dbReference type="NCBI Taxonomy" id="75289"/>
    <lineage>
        <taxon>Bacteria</taxon>
        <taxon>Bacillati</taxon>
        <taxon>Actinomycetota</taxon>
        <taxon>Actinomycetes</taxon>
        <taxon>Pseudonocardiales</taxon>
        <taxon>Pseudonocardiaceae</taxon>
        <taxon>Pseudonocardia</taxon>
    </lineage>
</organism>
<accession>A0ABX1RN33</accession>
<evidence type="ECO:0000313" key="3">
    <source>
        <dbReference type="Proteomes" id="UP001296706"/>
    </source>
</evidence>
<comment type="caution">
    <text evidence="2">The sequence shown here is derived from an EMBL/GenBank/DDBJ whole genome shotgun (WGS) entry which is preliminary data.</text>
</comment>
<gene>
    <name evidence="2" type="ORF">HF577_28625</name>
</gene>
<reference evidence="2 3" key="1">
    <citation type="submission" date="2020-04" db="EMBL/GenBank/DDBJ databases">
        <authorList>
            <person name="Klaysubun C."/>
            <person name="Duangmal K."/>
            <person name="Lipun K."/>
        </authorList>
    </citation>
    <scope>NUCLEOTIDE SEQUENCE [LARGE SCALE GENOMIC DNA]</scope>
    <source>
        <strain evidence="2 3">JCM 11839</strain>
    </source>
</reference>
<keyword evidence="1" id="KW-1133">Transmembrane helix</keyword>
<protein>
    <submittedName>
        <fullName evidence="2">Uncharacterized protein</fullName>
    </submittedName>
</protein>
<feature type="transmembrane region" description="Helical" evidence="1">
    <location>
        <begin position="36"/>
        <end position="57"/>
    </location>
</feature>
<evidence type="ECO:0000313" key="2">
    <source>
        <dbReference type="EMBL" id="NMH81044.1"/>
    </source>
</evidence>